<dbReference type="SUPFAM" id="SSF51971">
    <property type="entry name" value="Nucleotide-binding domain"/>
    <property type="match status" value="1"/>
</dbReference>
<evidence type="ECO:0000313" key="12">
    <source>
        <dbReference type="EMBL" id="VFA84387.1"/>
    </source>
</evidence>
<accession>A0A449GF37</accession>
<dbReference type="SUPFAM" id="SSF51395">
    <property type="entry name" value="FMN-linked oxidoreductases"/>
    <property type="match status" value="1"/>
</dbReference>
<evidence type="ECO:0000256" key="1">
    <source>
        <dbReference type="ARBA" id="ARBA00001917"/>
    </source>
</evidence>
<dbReference type="PANTHER" id="PTHR42917:SF2">
    <property type="entry name" value="2,4-DIENOYL-COA REDUCTASE [(2E)-ENOYL-COA-PRODUCING]"/>
    <property type="match status" value="1"/>
</dbReference>
<dbReference type="EC" id="1.-.-.-" evidence="12"/>
<dbReference type="GO" id="GO:0016491">
    <property type="term" value="F:oxidoreductase activity"/>
    <property type="evidence" value="ECO:0007669"/>
    <property type="project" value="UniProtKB-KW"/>
</dbReference>
<keyword evidence="5" id="KW-0288">FMN</keyword>
<comment type="cofactor">
    <cofactor evidence="1">
        <name>FMN</name>
        <dbReference type="ChEBI" id="CHEBI:58210"/>
    </cofactor>
</comment>
<dbReference type="Gene3D" id="3.20.20.70">
    <property type="entry name" value="Aldolase class I"/>
    <property type="match status" value="1"/>
</dbReference>
<dbReference type="InterPro" id="IPR001155">
    <property type="entry name" value="OxRdtase_FMN_N"/>
</dbReference>
<dbReference type="PRINTS" id="PR00368">
    <property type="entry name" value="FADPNR"/>
</dbReference>
<keyword evidence="7 12" id="KW-0560">Oxidoreductase</keyword>
<name>A0A449GF37_NOCFR</name>
<proteinExistence type="inferred from homology"/>
<dbReference type="EMBL" id="CAACYE010000005">
    <property type="protein sequence ID" value="VFA84387.1"/>
    <property type="molecule type" value="Genomic_DNA"/>
</dbReference>
<dbReference type="Pfam" id="PF00724">
    <property type="entry name" value="Oxidored_FMN"/>
    <property type="match status" value="1"/>
</dbReference>
<evidence type="ECO:0000256" key="7">
    <source>
        <dbReference type="ARBA" id="ARBA00023002"/>
    </source>
</evidence>
<feature type="domain" description="NADH:flavin oxidoreductase/NADH oxidase N-terminal" evidence="10">
    <location>
        <begin position="7"/>
        <end position="343"/>
    </location>
</feature>
<keyword evidence="6" id="KW-0479">Metal-binding</keyword>
<dbReference type="Pfam" id="PF07992">
    <property type="entry name" value="Pyr_redox_2"/>
    <property type="match status" value="1"/>
</dbReference>
<gene>
    <name evidence="12" type="ORF">NCTC1935_02216</name>
</gene>
<evidence type="ECO:0000259" key="10">
    <source>
        <dbReference type="Pfam" id="PF00724"/>
    </source>
</evidence>
<dbReference type="InterPro" id="IPR023753">
    <property type="entry name" value="FAD/NAD-binding_dom"/>
</dbReference>
<evidence type="ECO:0000256" key="5">
    <source>
        <dbReference type="ARBA" id="ARBA00022643"/>
    </source>
</evidence>
<evidence type="ECO:0000256" key="9">
    <source>
        <dbReference type="ARBA" id="ARBA00023014"/>
    </source>
</evidence>
<dbReference type="InterPro" id="IPR051793">
    <property type="entry name" value="NADH:flavin_oxidoreductase"/>
</dbReference>
<evidence type="ECO:0000256" key="6">
    <source>
        <dbReference type="ARBA" id="ARBA00022723"/>
    </source>
</evidence>
<dbReference type="RefSeq" id="WP_137353110.1">
    <property type="nucleotide sequence ID" value="NZ_CAACYE020000001.1"/>
</dbReference>
<comment type="similarity">
    <text evidence="3">In the N-terminal section; belongs to the NADH:flavin oxidoreductase/NADH oxidase family.</text>
</comment>
<evidence type="ECO:0000256" key="8">
    <source>
        <dbReference type="ARBA" id="ARBA00023004"/>
    </source>
</evidence>
<evidence type="ECO:0000256" key="2">
    <source>
        <dbReference type="ARBA" id="ARBA00001966"/>
    </source>
</evidence>
<reference evidence="12" key="1">
    <citation type="submission" date="2019-02" db="EMBL/GenBank/DDBJ databases">
        <authorList>
            <consortium name="Pathogen Informatics"/>
        </authorList>
    </citation>
    <scope>NUCLEOTIDE SEQUENCE</scope>
    <source>
        <strain evidence="12">3012STDY6733949</strain>
    </source>
</reference>
<dbReference type="InterPro" id="IPR013785">
    <property type="entry name" value="Aldolase_TIM"/>
</dbReference>
<dbReference type="InterPro" id="IPR036188">
    <property type="entry name" value="FAD/NAD-bd_sf"/>
</dbReference>
<keyword evidence="4" id="KW-0285">Flavoprotein</keyword>
<dbReference type="GO" id="GO:0051536">
    <property type="term" value="F:iron-sulfur cluster binding"/>
    <property type="evidence" value="ECO:0007669"/>
    <property type="project" value="UniProtKB-KW"/>
</dbReference>
<keyword evidence="9" id="KW-0411">Iron-sulfur</keyword>
<evidence type="ECO:0000256" key="4">
    <source>
        <dbReference type="ARBA" id="ARBA00022630"/>
    </source>
</evidence>
<sequence length="689" mass="73840">MHDYTRLFTPLDVGPVTVRNRIMQSCHSKLYARDGADSQRTIDYYVERARGGAGLLTVDARNVAPTSLSGFSRGYNTSYAVDALNRAQHLTAAVREHGAAVFTQISHFGLNSASEAADDMRVLLGPSAVRSPVHGEMPKVMEHEDIRDVVTAFANAAEHCRLAGFDGVEIHLGHSYLLHQFLSPLYNKRSDEYGGTWDNRARIVYEVLEAVRARVGRDWAVGVRLSLSDFIEGALDVTDAVRLAIDLEQRGEVDFYCVTGAGYHNLSKAAEPSDAQDGYLLDLTAQLKRSGVGLPVFAVGGIKDPAHADAVIADGIADMVAMTRALIADPELPNKAAAGRTDEIIRCIRGNQGCMARVLKSLPAACTVNPAAGRESLLGAGTLHRTETPRRYLVVGGGPAGMRAAATLAGRGHQVTLCERSDTLGGQVGLILRTPGRATFGALVEDLATQMDKAGVTVVLGREVDASFARSGDFDQVILATGATASRSGFSSVNPLANSLPGADQAHVLTPWDVLLQRRAVGERVLVLDDDGTRYAAGVTEYLLDLGCQVELVTPLNSLWPATMGTQDMGTLYGRTLSKGLQHRLTSWCTEIGTDSADIVHLFTGEVHRLTGIDTVVLATSRTADDTLYRALTAAGTRAQRIGDCLAPRKLDHAIYEGELAGRELLDSPDRFIDEGALEVMRSQTAALA</sequence>
<protein>
    <submittedName>
        <fullName evidence="12">NADH oxidase</fullName>
        <ecNumber evidence="12">1.-.-.-</ecNumber>
    </submittedName>
</protein>
<dbReference type="GO" id="GO:0010181">
    <property type="term" value="F:FMN binding"/>
    <property type="evidence" value="ECO:0007669"/>
    <property type="project" value="InterPro"/>
</dbReference>
<feature type="domain" description="FAD/NAD(P)-binding" evidence="11">
    <location>
        <begin position="391"/>
        <end position="633"/>
    </location>
</feature>
<dbReference type="PANTHER" id="PTHR42917">
    <property type="entry name" value="2,4-DIENOYL-COA REDUCTASE"/>
    <property type="match status" value="1"/>
</dbReference>
<dbReference type="Gene3D" id="3.50.50.60">
    <property type="entry name" value="FAD/NAD(P)-binding domain"/>
    <property type="match status" value="1"/>
</dbReference>
<evidence type="ECO:0000256" key="3">
    <source>
        <dbReference type="ARBA" id="ARBA00011048"/>
    </source>
</evidence>
<organism evidence="12">
    <name type="scientific">Nocardia farcinica</name>
    <dbReference type="NCBI Taxonomy" id="37329"/>
    <lineage>
        <taxon>Bacteria</taxon>
        <taxon>Bacillati</taxon>
        <taxon>Actinomycetota</taxon>
        <taxon>Actinomycetes</taxon>
        <taxon>Mycobacteriales</taxon>
        <taxon>Nocardiaceae</taxon>
        <taxon>Nocardia</taxon>
    </lineage>
</organism>
<dbReference type="Gene3D" id="3.40.50.720">
    <property type="entry name" value="NAD(P)-binding Rossmann-like Domain"/>
    <property type="match status" value="1"/>
</dbReference>
<comment type="cofactor">
    <cofactor evidence="2">
        <name>[4Fe-4S] cluster</name>
        <dbReference type="ChEBI" id="CHEBI:49883"/>
    </cofactor>
</comment>
<keyword evidence="8" id="KW-0408">Iron</keyword>
<dbReference type="AlphaFoldDB" id="A0A449GF37"/>
<dbReference type="GO" id="GO:0046872">
    <property type="term" value="F:metal ion binding"/>
    <property type="evidence" value="ECO:0007669"/>
    <property type="project" value="UniProtKB-KW"/>
</dbReference>
<evidence type="ECO:0000259" key="11">
    <source>
        <dbReference type="Pfam" id="PF07992"/>
    </source>
</evidence>